<organism evidence="1 2">
    <name type="scientific">Chryseobacterium endophyticum</name>
    <dbReference type="NCBI Taxonomy" id="1854762"/>
    <lineage>
        <taxon>Bacteria</taxon>
        <taxon>Pseudomonadati</taxon>
        <taxon>Bacteroidota</taxon>
        <taxon>Flavobacteriia</taxon>
        <taxon>Flavobacteriales</taxon>
        <taxon>Weeksellaceae</taxon>
        <taxon>Chryseobacterium group</taxon>
        <taxon>Chryseobacterium</taxon>
    </lineage>
</organism>
<gene>
    <name evidence="1" type="ORF">AAFP95_17895</name>
</gene>
<name>A0AAU6WKT2_9FLAO</name>
<dbReference type="InterPro" id="IPR010921">
    <property type="entry name" value="Trp_repressor/repl_initiator"/>
</dbReference>
<proteinExistence type="predicted"/>
<dbReference type="GO" id="GO:0043565">
    <property type="term" value="F:sequence-specific DNA binding"/>
    <property type="evidence" value="ECO:0007669"/>
    <property type="project" value="InterPro"/>
</dbReference>
<dbReference type="EMBL" id="CP154834">
    <property type="protein sequence ID" value="XAO73577.1"/>
    <property type="molecule type" value="Genomic_DNA"/>
</dbReference>
<dbReference type="SUPFAM" id="SSF48295">
    <property type="entry name" value="TrpR-like"/>
    <property type="match status" value="1"/>
</dbReference>
<evidence type="ECO:0000313" key="2">
    <source>
        <dbReference type="Proteomes" id="UP001463665"/>
    </source>
</evidence>
<dbReference type="AlphaFoldDB" id="A0AAU6WKT2"/>
<protein>
    <submittedName>
        <fullName evidence="1">Transposase</fullName>
    </submittedName>
</protein>
<accession>A0AAU6WKT2</accession>
<dbReference type="Proteomes" id="UP001463665">
    <property type="component" value="Chromosome"/>
</dbReference>
<evidence type="ECO:0000313" key="1">
    <source>
        <dbReference type="EMBL" id="XAO73577.1"/>
    </source>
</evidence>
<keyword evidence="2" id="KW-1185">Reference proteome</keyword>
<reference evidence="1 2" key="1">
    <citation type="submission" date="2024-04" db="EMBL/GenBank/DDBJ databases">
        <title>Genome sequencing and assembly of rice foliar adapted Chryseobacterium endophyticum OsEnb-ALM-A6.</title>
        <authorList>
            <person name="Kumar S."/>
            <person name="Javed M."/>
            <person name="Chouhan V."/>
            <person name="Charishma K."/>
            <person name="Patel A."/>
            <person name="Kumar M."/>
            <person name="Sahu K.P."/>
            <person name="Kumar A."/>
        </authorList>
    </citation>
    <scope>NUCLEOTIDE SEQUENCE [LARGE SCALE GENOMIC DNA]</scope>
    <source>
        <strain evidence="1 2">OsEnb-ALM-A6</strain>
    </source>
</reference>
<sequence>MKNFKNIHLGELIRTRVKEKGLEAGRICSFMKCTEAELSEIYGCKSLDSEQILRWSKLLDYDFFRIYSQHLILYSPPAAYNPDESLKMEKSSLPQFRKNIYTTEIINFILESIDTGEKTKQEVMEHYGIPKTTLYKWISKRK</sequence>
<dbReference type="RefSeq" id="WP_294198921.1">
    <property type="nucleotide sequence ID" value="NZ_CP154834.1"/>
</dbReference>